<comment type="caution">
    <text evidence="2">The sequence shown here is derived from an EMBL/GenBank/DDBJ whole genome shotgun (WGS) entry which is preliminary data.</text>
</comment>
<feature type="compositionally biased region" description="Basic and acidic residues" evidence="1">
    <location>
        <begin position="90"/>
        <end position="123"/>
    </location>
</feature>
<dbReference type="AlphaFoldDB" id="A0A101QX90"/>
<dbReference type="RefSeq" id="WP_067233775.1">
    <property type="nucleotide sequence ID" value="NZ_KQ948553.1"/>
</dbReference>
<accession>A0A101QX90</accession>
<feature type="region of interest" description="Disordered" evidence="1">
    <location>
        <begin position="89"/>
        <end position="123"/>
    </location>
</feature>
<evidence type="ECO:0000313" key="3">
    <source>
        <dbReference type="Proteomes" id="UP000053271"/>
    </source>
</evidence>
<protein>
    <submittedName>
        <fullName evidence="2">Uncharacterized protein</fullName>
    </submittedName>
</protein>
<organism evidence="2 3">
    <name type="scientific">Streptomyces longwoodensis</name>
    <dbReference type="NCBI Taxonomy" id="68231"/>
    <lineage>
        <taxon>Bacteria</taxon>
        <taxon>Bacillati</taxon>
        <taxon>Actinomycetota</taxon>
        <taxon>Actinomycetes</taxon>
        <taxon>Kitasatosporales</taxon>
        <taxon>Streptomycetaceae</taxon>
        <taxon>Streptomyces</taxon>
    </lineage>
</organism>
<feature type="region of interest" description="Disordered" evidence="1">
    <location>
        <begin position="1"/>
        <end position="26"/>
    </location>
</feature>
<evidence type="ECO:0000313" key="2">
    <source>
        <dbReference type="EMBL" id="KUN37688.1"/>
    </source>
</evidence>
<proteinExistence type="predicted"/>
<keyword evidence="3" id="KW-1185">Reference proteome</keyword>
<name>A0A101QX90_9ACTN</name>
<dbReference type="Proteomes" id="UP000053271">
    <property type="component" value="Unassembled WGS sequence"/>
</dbReference>
<evidence type="ECO:0000256" key="1">
    <source>
        <dbReference type="SAM" id="MobiDB-lite"/>
    </source>
</evidence>
<dbReference type="GeneID" id="91426006"/>
<dbReference type="STRING" id="68231.AQJ30_15500"/>
<dbReference type="EMBL" id="LMWS01000018">
    <property type="protein sequence ID" value="KUN37688.1"/>
    <property type="molecule type" value="Genomic_DNA"/>
</dbReference>
<reference evidence="2 3" key="1">
    <citation type="submission" date="2015-10" db="EMBL/GenBank/DDBJ databases">
        <title>Draft genome sequence of Streptomyces longwoodensis DSM 41677, type strain for the species Streptomyces longwoodensis.</title>
        <authorList>
            <person name="Ruckert C."/>
            <person name="Winkler A."/>
            <person name="Kalinowski J."/>
            <person name="Kampfer P."/>
            <person name="Glaeser S."/>
        </authorList>
    </citation>
    <scope>NUCLEOTIDE SEQUENCE [LARGE SCALE GENOMIC DNA]</scope>
    <source>
        <strain evidence="2 3">DSM 41677</strain>
    </source>
</reference>
<gene>
    <name evidence="2" type="ORF">AQJ30_15500</name>
</gene>
<sequence>MSSIPDAEPARPWRPQDGPRPTVWTWPRTDRPALRVMSGGQWRHASVIARQDWADGTVRYQVEVDLRGDTATRIALYQWPQPGLAVARRSAHEPTQRVDETWQGDMPHRGPVEAGPRRSGESG</sequence>